<keyword evidence="4" id="KW-1185">Reference proteome</keyword>
<protein>
    <recommendedName>
        <fullName evidence="5">Secreted protein</fullName>
    </recommendedName>
</protein>
<feature type="compositionally biased region" description="Polar residues" evidence="1">
    <location>
        <begin position="73"/>
        <end position="93"/>
    </location>
</feature>
<organism evidence="3 4">
    <name type="scientific">Amycolatopsis nalaikhensis</name>
    <dbReference type="NCBI Taxonomy" id="715472"/>
    <lineage>
        <taxon>Bacteria</taxon>
        <taxon>Bacillati</taxon>
        <taxon>Actinomycetota</taxon>
        <taxon>Actinomycetes</taxon>
        <taxon>Pseudonocardiales</taxon>
        <taxon>Pseudonocardiaceae</taxon>
        <taxon>Amycolatopsis</taxon>
    </lineage>
</organism>
<feature type="chain" id="PRO_5046959560" description="Secreted protein" evidence="2">
    <location>
        <begin position="28"/>
        <end position="129"/>
    </location>
</feature>
<dbReference type="Proteomes" id="UP001227101">
    <property type="component" value="Chromosome"/>
</dbReference>
<gene>
    <name evidence="3" type="ORF">QP939_18460</name>
</gene>
<dbReference type="RefSeq" id="WP_285458022.1">
    <property type="nucleotide sequence ID" value="NZ_CP127173.1"/>
</dbReference>
<evidence type="ECO:0008006" key="5">
    <source>
        <dbReference type="Google" id="ProtNLM"/>
    </source>
</evidence>
<evidence type="ECO:0000313" key="4">
    <source>
        <dbReference type="Proteomes" id="UP001227101"/>
    </source>
</evidence>
<dbReference type="EMBL" id="CP127173">
    <property type="protein sequence ID" value="WIV60447.1"/>
    <property type="molecule type" value="Genomic_DNA"/>
</dbReference>
<evidence type="ECO:0000256" key="1">
    <source>
        <dbReference type="SAM" id="MobiDB-lite"/>
    </source>
</evidence>
<sequence length="129" mass="12563">MRTIRRAMAAGALALPLTLGAAGIASADSFGSTEVQAGPDGAATHSVRTGTHDGGSGFHEVSTAATPDGAAVSGTTATADQHGDTQYRQQAASATEDGVATQDTSATSDTHADIPGEGVLSGTLDAIAP</sequence>
<reference evidence="3 4" key="1">
    <citation type="submission" date="2023-06" db="EMBL/GenBank/DDBJ databases">
        <authorList>
            <person name="Oyuntsetseg B."/>
            <person name="Kim S.B."/>
        </authorList>
    </citation>
    <scope>NUCLEOTIDE SEQUENCE [LARGE SCALE GENOMIC DNA]</scope>
    <source>
        <strain evidence="3 4">2-2</strain>
    </source>
</reference>
<proteinExistence type="predicted"/>
<evidence type="ECO:0000313" key="3">
    <source>
        <dbReference type="EMBL" id="WIV60447.1"/>
    </source>
</evidence>
<name>A0ABY8XYE6_9PSEU</name>
<keyword evidence="2" id="KW-0732">Signal</keyword>
<accession>A0ABY8XYE6</accession>
<evidence type="ECO:0000256" key="2">
    <source>
        <dbReference type="SAM" id="SignalP"/>
    </source>
</evidence>
<feature type="signal peptide" evidence="2">
    <location>
        <begin position="1"/>
        <end position="27"/>
    </location>
</feature>
<feature type="region of interest" description="Disordered" evidence="1">
    <location>
        <begin position="31"/>
        <end position="129"/>
    </location>
</feature>